<dbReference type="InterPro" id="IPR037132">
    <property type="entry name" value="N_Gln_amidohydro_ab_roll_sf"/>
</dbReference>
<evidence type="ECO:0000256" key="2">
    <source>
        <dbReference type="ARBA" id="ARBA00011245"/>
    </source>
</evidence>
<organism evidence="10 11">
    <name type="scientific">Wallemia hederae</name>
    <dbReference type="NCBI Taxonomy" id="1540922"/>
    <lineage>
        <taxon>Eukaryota</taxon>
        <taxon>Fungi</taxon>
        <taxon>Dikarya</taxon>
        <taxon>Basidiomycota</taxon>
        <taxon>Wallemiomycotina</taxon>
        <taxon>Wallemiomycetes</taxon>
        <taxon>Wallemiales</taxon>
        <taxon>Wallemiaceae</taxon>
        <taxon>Wallemia</taxon>
    </lineage>
</organism>
<sequence>MHNTPPATAKRMCTSWRKHYLARRRYESVLLFEQEASQYDAPHPVLWDYHVILLLSLAGREYVVDLDTRLDKVIEKNAYLEHTFSSKTPPAYRASISVTPAHIFLNTFASDRRHMKSASGVFSSPPPPWSCIKGTDASSPHNLDDWIDGAIDGSEVIQPVYV</sequence>
<dbReference type="Gene3D" id="3.10.620.10">
    <property type="entry name" value="Protein N-terminal glutamine amidohydrolase, alpha beta roll"/>
    <property type="match status" value="1"/>
</dbReference>
<evidence type="ECO:0000259" key="9">
    <source>
        <dbReference type="Pfam" id="PF09764"/>
    </source>
</evidence>
<accession>A0A4T0FX71</accession>
<evidence type="ECO:0000256" key="8">
    <source>
        <dbReference type="RuleBase" id="RU367082"/>
    </source>
</evidence>
<dbReference type="InterPro" id="IPR039733">
    <property type="entry name" value="NTAQ1"/>
</dbReference>
<dbReference type="InterPro" id="IPR023128">
    <property type="entry name" value="Prot_N_Gln_amidohydro_ab_roll"/>
</dbReference>
<gene>
    <name evidence="10" type="ORF">E3P99_00691</name>
</gene>
<evidence type="ECO:0000256" key="5">
    <source>
        <dbReference type="ARBA" id="ARBA00022801"/>
    </source>
</evidence>
<proteinExistence type="inferred from homology"/>
<reference evidence="10 11" key="1">
    <citation type="submission" date="2019-03" db="EMBL/GenBank/DDBJ databases">
        <title>Sequencing 23 genomes of Wallemia ichthyophaga.</title>
        <authorList>
            <person name="Gostincar C."/>
        </authorList>
    </citation>
    <scope>NUCLEOTIDE SEQUENCE [LARGE SCALE GENOMIC DNA]</scope>
    <source>
        <strain evidence="10 11">EXF-5753</strain>
    </source>
</reference>
<comment type="caution">
    <text evidence="10">The sequence shown here is derived from an EMBL/GenBank/DDBJ whole genome shotgun (WGS) entry which is preliminary data.</text>
</comment>
<evidence type="ECO:0000256" key="3">
    <source>
        <dbReference type="ARBA" id="ARBA00012718"/>
    </source>
</evidence>
<dbReference type="GO" id="GO:0008418">
    <property type="term" value="F:protein-N-terminal asparagine amidohydrolase activity"/>
    <property type="evidence" value="ECO:0007669"/>
    <property type="project" value="UniProtKB-UniRule"/>
</dbReference>
<dbReference type="Proteomes" id="UP000310189">
    <property type="component" value="Unassembled WGS sequence"/>
</dbReference>
<comment type="catalytic activity">
    <reaction evidence="7 8">
        <text>N-terminal L-glutaminyl-[protein] + H2O = N-terminal L-glutamyl-[protein] + NH4(+)</text>
        <dbReference type="Rhea" id="RHEA:50680"/>
        <dbReference type="Rhea" id="RHEA-COMP:12668"/>
        <dbReference type="Rhea" id="RHEA-COMP:12777"/>
        <dbReference type="ChEBI" id="CHEBI:15377"/>
        <dbReference type="ChEBI" id="CHEBI:28938"/>
        <dbReference type="ChEBI" id="CHEBI:64721"/>
        <dbReference type="ChEBI" id="CHEBI:64722"/>
        <dbReference type="EC" id="3.5.1.122"/>
    </reaction>
</comment>
<dbReference type="EMBL" id="SPNW01000007">
    <property type="protein sequence ID" value="TIA92374.1"/>
    <property type="molecule type" value="Genomic_DNA"/>
</dbReference>
<comment type="function">
    <text evidence="8">Mediates the side-chain deamidation of N-terminal glutamine residues to glutamate, an important step in N-end rule pathway of protein degradation. Conversion of the resulting N-terminal glutamine to glutamate renders the protein susceptible to arginylation, polyubiquitination and degradation as specified by the N-end rule. Does not act on substrates with internal or C-terminal glutamine and does not act on non-glutamine residues in any position.</text>
</comment>
<dbReference type="GO" id="GO:0070773">
    <property type="term" value="F:protein-N-terminal glutamine amidohydrolase activity"/>
    <property type="evidence" value="ECO:0007669"/>
    <property type="project" value="UniProtKB-UniRule"/>
</dbReference>
<dbReference type="GO" id="GO:0005829">
    <property type="term" value="C:cytosol"/>
    <property type="evidence" value="ECO:0007669"/>
    <property type="project" value="TreeGrafter"/>
</dbReference>
<comment type="subunit">
    <text evidence="2 8">Monomer.</text>
</comment>
<evidence type="ECO:0000313" key="11">
    <source>
        <dbReference type="Proteomes" id="UP000310189"/>
    </source>
</evidence>
<dbReference type="GO" id="GO:0005634">
    <property type="term" value="C:nucleus"/>
    <property type="evidence" value="ECO:0007669"/>
    <property type="project" value="TreeGrafter"/>
</dbReference>
<evidence type="ECO:0000256" key="4">
    <source>
        <dbReference type="ARBA" id="ARBA00021247"/>
    </source>
</evidence>
<keyword evidence="11" id="KW-1185">Reference proteome</keyword>
<keyword evidence="5 8" id="KW-0378">Hydrolase</keyword>
<feature type="domain" description="Protein N-terminal glutamine amidohydrolase alpha beta roll" evidence="9">
    <location>
        <begin position="27"/>
        <end position="148"/>
    </location>
</feature>
<dbReference type="EC" id="3.5.1.122" evidence="3 8"/>
<evidence type="ECO:0000256" key="1">
    <source>
        <dbReference type="ARBA" id="ARBA00008985"/>
    </source>
</evidence>
<dbReference type="PANTHER" id="PTHR13035:SF0">
    <property type="entry name" value="PROTEIN N-TERMINAL GLUTAMINE AMIDOHYDROLASE"/>
    <property type="match status" value="1"/>
</dbReference>
<name>A0A4T0FX71_9BASI</name>
<comment type="similarity">
    <text evidence="1 8">Belongs to the NTAQ1 family.</text>
</comment>
<dbReference type="PANTHER" id="PTHR13035">
    <property type="entry name" value="PROTEIN N-TERMINAL GLUTAMINE AMIDOHYDROLASE"/>
    <property type="match status" value="1"/>
</dbReference>
<dbReference type="Pfam" id="PF09764">
    <property type="entry name" value="Nt_Gln_amidase"/>
    <property type="match status" value="1"/>
</dbReference>
<evidence type="ECO:0000256" key="7">
    <source>
        <dbReference type="ARBA" id="ARBA00048768"/>
    </source>
</evidence>
<protein>
    <recommendedName>
        <fullName evidence="4 8">Protein N-terminal glutamine amidohydrolase</fullName>
        <ecNumber evidence="3 8">3.5.1.122</ecNumber>
    </recommendedName>
    <alternativeName>
        <fullName evidence="6 8">Protein NH2-terminal glutamine deamidase</fullName>
    </alternativeName>
</protein>
<dbReference type="OrthoDB" id="191192at2759"/>
<evidence type="ECO:0000256" key="6">
    <source>
        <dbReference type="ARBA" id="ARBA00029677"/>
    </source>
</evidence>
<evidence type="ECO:0000313" key="10">
    <source>
        <dbReference type="EMBL" id="TIA92374.1"/>
    </source>
</evidence>
<dbReference type="AlphaFoldDB" id="A0A4T0FX71"/>